<reference evidence="2 3" key="1">
    <citation type="journal article" date="2016" name="Nat. Commun.">
        <title>Thousands of microbial genomes shed light on interconnected biogeochemical processes in an aquifer system.</title>
        <authorList>
            <person name="Anantharaman K."/>
            <person name="Brown C.T."/>
            <person name="Hug L.A."/>
            <person name="Sharon I."/>
            <person name="Castelle C.J."/>
            <person name="Probst A.J."/>
            <person name="Thomas B.C."/>
            <person name="Singh A."/>
            <person name="Wilkins M.J."/>
            <person name="Karaoz U."/>
            <person name="Brodie E.L."/>
            <person name="Williams K.H."/>
            <person name="Hubbard S.S."/>
            <person name="Banfield J.F."/>
        </authorList>
    </citation>
    <scope>NUCLEOTIDE SEQUENCE [LARGE SCALE GENOMIC DNA]</scope>
</reference>
<dbReference type="EMBL" id="MHCH01000057">
    <property type="protein sequence ID" value="OGY15896.1"/>
    <property type="molecule type" value="Genomic_DNA"/>
</dbReference>
<proteinExistence type="predicted"/>
<comment type="caution">
    <text evidence="2">The sequence shown here is derived from an EMBL/GenBank/DDBJ whole genome shotgun (WGS) entry which is preliminary data.</text>
</comment>
<dbReference type="GO" id="GO:0016779">
    <property type="term" value="F:nucleotidyltransferase activity"/>
    <property type="evidence" value="ECO:0007669"/>
    <property type="project" value="InterPro"/>
</dbReference>
<feature type="domain" description="Polymerase nucleotidyl transferase" evidence="1">
    <location>
        <begin position="15"/>
        <end position="63"/>
    </location>
</feature>
<evidence type="ECO:0000259" key="1">
    <source>
        <dbReference type="Pfam" id="PF01909"/>
    </source>
</evidence>
<gene>
    <name evidence="2" type="ORF">A2784_04335</name>
</gene>
<accession>A0A1G1VKL8</accession>
<name>A0A1G1VKL8_9BACT</name>
<sequence length="108" mass="12179">MVQKSVLSDTPENLIEKYRQALEAEGIPVEKMILFGSYAKGKAKPWSDVDVCVVSSSFGKDPYQEMVRLKQLTMRVDLMIEPHPYSPADLADPLDPLAWEIQRTGKLV</sequence>
<dbReference type="InterPro" id="IPR002934">
    <property type="entry name" value="Polymerase_NTP_transf_dom"/>
</dbReference>
<dbReference type="PANTHER" id="PTHR43449:SF1">
    <property type="entry name" value="POLYMERASE BETA NUCLEOTIDYLTRANSFERASE DOMAIN-CONTAINING PROTEIN"/>
    <property type="match status" value="1"/>
</dbReference>
<dbReference type="STRING" id="1797589.A2784_04335"/>
<dbReference type="Gene3D" id="3.30.460.10">
    <property type="entry name" value="Beta Polymerase, domain 2"/>
    <property type="match status" value="1"/>
</dbReference>
<dbReference type="InterPro" id="IPR043519">
    <property type="entry name" value="NT_sf"/>
</dbReference>
<dbReference type="Pfam" id="PF01909">
    <property type="entry name" value="NTP_transf_2"/>
    <property type="match status" value="1"/>
</dbReference>
<evidence type="ECO:0000313" key="2">
    <source>
        <dbReference type="EMBL" id="OGY15896.1"/>
    </source>
</evidence>
<dbReference type="CDD" id="cd05403">
    <property type="entry name" value="NT_KNTase_like"/>
    <property type="match status" value="1"/>
</dbReference>
<evidence type="ECO:0000313" key="3">
    <source>
        <dbReference type="Proteomes" id="UP000177324"/>
    </source>
</evidence>
<dbReference type="SUPFAM" id="SSF81301">
    <property type="entry name" value="Nucleotidyltransferase"/>
    <property type="match status" value="1"/>
</dbReference>
<dbReference type="Proteomes" id="UP000177324">
    <property type="component" value="Unassembled WGS sequence"/>
</dbReference>
<dbReference type="AlphaFoldDB" id="A0A1G1VKL8"/>
<protein>
    <recommendedName>
        <fullName evidence="1">Polymerase nucleotidyl transferase domain-containing protein</fullName>
    </recommendedName>
</protein>
<organism evidence="2 3">
    <name type="scientific">Candidatus Chisholmbacteria bacterium RIFCSPHIGHO2_01_FULL_48_12</name>
    <dbReference type="NCBI Taxonomy" id="1797589"/>
    <lineage>
        <taxon>Bacteria</taxon>
        <taxon>Candidatus Chisholmiibacteriota</taxon>
    </lineage>
</organism>
<dbReference type="PANTHER" id="PTHR43449">
    <property type="entry name" value="NUCLEOTIDYLTRANSFERASE"/>
    <property type="match status" value="1"/>
</dbReference>